<sequence length="39" mass="4622">MAEDIVILQGLYMKWNSVTLRDVERIWVTSSCLLFFSWA</sequence>
<protein>
    <submittedName>
        <fullName evidence="1">Uncharacterized protein</fullName>
    </submittedName>
</protein>
<proteinExistence type="predicted"/>
<reference evidence="1" key="2">
    <citation type="journal article" date="2015" name="Data Brief">
        <title>Shoot transcriptome of the giant reed, Arundo donax.</title>
        <authorList>
            <person name="Barrero R.A."/>
            <person name="Guerrero F.D."/>
            <person name="Moolhuijzen P."/>
            <person name="Goolsby J.A."/>
            <person name="Tidwell J."/>
            <person name="Bellgard S.E."/>
            <person name="Bellgard M.I."/>
        </authorList>
    </citation>
    <scope>NUCLEOTIDE SEQUENCE</scope>
    <source>
        <tissue evidence="1">Shoot tissue taken approximately 20 cm above the soil surface</tissue>
    </source>
</reference>
<dbReference type="AlphaFoldDB" id="A0A0A8ZW54"/>
<dbReference type="EMBL" id="GBRH01256905">
    <property type="protein sequence ID" value="JAD40990.1"/>
    <property type="molecule type" value="Transcribed_RNA"/>
</dbReference>
<organism evidence="1">
    <name type="scientific">Arundo donax</name>
    <name type="common">Giant reed</name>
    <name type="synonym">Donax arundinaceus</name>
    <dbReference type="NCBI Taxonomy" id="35708"/>
    <lineage>
        <taxon>Eukaryota</taxon>
        <taxon>Viridiplantae</taxon>
        <taxon>Streptophyta</taxon>
        <taxon>Embryophyta</taxon>
        <taxon>Tracheophyta</taxon>
        <taxon>Spermatophyta</taxon>
        <taxon>Magnoliopsida</taxon>
        <taxon>Liliopsida</taxon>
        <taxon>Poales</taxon>
        <taxon>Poaceae</taxon>
        <taxon>PACMAD clade</taxon>
        <taxon>Arundinoideae</taxon>
        <taxon>Arundineae</taxon>
        <taxon>Arundo</taxon>
    </lineage>
</organism>
<name>A0A0A8ZW54_ARUDO</name>
<reference evidence="1" key="1">
    <citation type="submission" date="2014-09" db="EMBL/GenBank/DDBJ databases">
        <authorList>
            <person name="Magalhaes I.L.F."/>
            <person name="Oliveira U."/>
            <person name="Santos F.R."/>
            <person name="Vidigal T.H.D.A."/>
            <person name="Brescovit A.D."/>
            <person name="Santos A.J."/>
        </authorList>
    </citation>
    <scope>NUCLEOTIDE SEQUENCE</scope>
    <source>
        <tissue evidence="1">Shoot tissue taken approximately 20 cm above the soil surface</tissue>
    </source>
</reference>
<evidence type="ECO:0000313" key="1">
    <source>
        <dbReference type="EMBL" id="JAD40990.1"/>
    </source>
</evidence>
<accession>A0A0A8ZW54</accession>